<feature type="domain" description="Fido" evidence="4">
    <location>
        <begin position="126"/>
        <end position="274"/>
    </location>
</feature>
<dbReference type="InterPro" id="IPR003812">
    <property type="entry name" value="Fido"/>
</dbReference>
<dbReference type="EMBL" id="FOEP01000003">
    <property type="protein sequence ID" value="SEQ00074.1"/>
    <property type="molecule type" value="Genomic_DNA"/>
</dbReference>
<feature type="binding site" evidence="1">
    <location>
        <position position="252"/>
    </location>
    <ligand>
        <name>ATP</name>
        <dbReference type="ChEBI" id="CHEBI:30616"/>
    </ligand>
</feature>
<name>A0A1H9CFZ2_9RHOB</name>
<evidence type="ECO:0000256" key="3">
    <source>
        <dbReference type="PIRSR" id="PIRSR640198-2"/>
    </source>
</evidence>
<protein>
    <submittedName>
        <fullName evidence="5">Fic family protein</fullName>
    </submittedName>
</protein>
<feature type="binding site" evidence="1">
    <location>
        <begin position="215"/>
        <end position="221"/>
    </location>
    <ligand>
        <name>ATP</name>
        <dbReference type="ChEBI" id="CHEBI:30616"/>
    </ligand>
</feature>
<feature type="active site" evidence="2">
    <location>
        <position position="210"/>
    </location>
</feature>
<evidence type="ECO:0000313" key="5">
    <source>
        <dbReference type="EMBL" id="SEQ00074.1"/>
    </source>
</evidence>
<evidence type="ECO:0000256" key="1">
    <source>
        <dbReference type="PIRSR" id="PIRSR038925-1"/>
    </source>
</evidence>
<dbReference type="PANTHER" id="PTHR13504:SF38">
    <property type="entry name" value="FIDO DOMAIN-CONTAINING PROTEIN"/>
    <property type="match status" value="1"/>
</dbReference>
<dbReference type="SUPFAM" id="SSF140931">
    <property type="entry name" value="Fic-like"/>
    <property type="match status" value="1"/>
</dbReference>
<keyword evidence="1" id="KW-0067">ATP-binding</keyword>
<dbReference type="Pfam" id="PF02661">
    <property type="entry name" value="Fic"/>
    <property type="match status" value="1"/>
</dbReference>
<dbReference type="Gene3D" id="1.10.3290.10">
    <property type="entry name" value="Fido-like domain"/>
    <property type="match status" value="1"/>
</dbReference>
<dbReference type="InterPro" id="IPR040198">
    <property type="entry name" value="Fido_containing"/>
</dbReference>
<dbReference type="Pfam" id="PF13784">
    <property type="entry name" value="Fic_N"/>
    <property type="match status" value="1"/>
</dbReference>
<dbReference type="RefSeq" id="WP_090268951.1">
    <property type="nucleotide sequence ID" value="NZ_FOEP01000003.1"/>
</dbReference>
<reference evidence="5 6" key="1">
    <citation type="submission" date="2016-10" db="EMBL/GenBank/DDBJ databases">
        <authorList>
            <person name="de Groot N.N."/>
        </authorList>
    </citation>
    <scope>NUCLEOTIDE SEQUENCE [LARGE SCALE GENOMIC DNA]</scope>
    <source>
        <strain evidence="5 6">DSM 22007</strain>
    </source>
</reference>
<accession>A0A1H9CFZ2</accession>
<evidence type="ECO:0000259" key="4">
    <source>
        <dbReference type="PROSITE" id="PS51459"/>
    </source>
</evidence>
<feature type="binding site" evidence="1">
    <location>
        <position position="74"/>
    </location>
    <ligand>
        <name>ATP</name>
        <dbReference type="ChEBI" id="CHEBI:30616"/>
    </ligand>
</feature>
<dbReference type="AlphaFoldDB" id="A0A1H9CFZ2"/>
<proteinExistence type="predicted"/>
<feature type="binding site" evidence="1">
    <location>
        <position position="210"/>
    </location>
    <ligand>
        <name>ATP</name>
        <dbReference type="ChEBI" id="CHEBI:30616"/>
    </ligand>
</feature>
<dbReference type="PROSITE" id="PS51459">
    <property type="entry name" value="FIDO"/>
    <property type="match status" value="1"/>
</dbReference>
<evidence type="ECO:0000313" key="6">
    <source>
        <dbReference type="Proteomes" id="UP000198634"/>
    </source>
</evidence>
<dbReference type="PIRSF" id="PIRSF038925">
    <property type="entry name" value="AMP-prot_trans"/>
    <property type="match status" value="1"/>
</dbReference>
<dbReference type="STRING" id="657014.SAMN04488092_103245"/>
<gene>
    <name evidence="5" type="ORF">SAMN04488092_103245</name>
</gene>
<sequence>MSVNIENYNLNNVVDYHYGRFPPSDLNLSHLIEPLTRAQDAISRYDQMLLSLPNSELLLAPLRQNEAVISSRMEGTISTVDEVMIYEAENEDDGTSRLARDDVVEVALYSAVLRRAQTAVAEGEPINEGLIKNAHRMLLSFGRGASKSPGQYKVEQNYVGDDRRKIIYFKPISPIQLQPAMHDLLKFIQTSPMLPFFKVAIAHVEFEALHPFNDGNGRIGRLLITLLLWKFGLIHKPHFYVSAFFETHKEEYIELMRAVSRDDDWTSWTAFFLNAIAEQAASNLRTAKRITALYDEMKEPFREMSGSKWHIAAQDSIFENPVFKNSQLIKRSGMPKHVATRITKLLHEGGLLRELRPASGRRGALYMFEPLMEIVRA</sequence>
<dbReference type="InterPro" id="IPR025758">
    <property type="entry name" value="Fic/DOC_N"/>
</dbReference>
<dbReference type="GO" id="GO:0005524">
    <property type="term" value="F:ATP binding"/>
    <property type="evidence" value="ECO:0007669"/>
    <property type="project" value="UniProtKB-KW"/>
</dbReference>
<dbReference type="InterPro" id="IPR026287">
    <property type="entry name" value="SoFic-like"/>
</dbReference>
<dbReference type="OrthoDB" id="9813719at2"/>
<dbReference type="PANTHER" id="PTHR13504">
    <property type="entry name" value="FIDO DOMAIN-CONTAINING PROTEIN DDB_G0283145"/>
    <property type="match status" value="1"/>
</dbReference>
<keyword evidence="1" id="KW-0547">Nucleotide-binding</keyword>
<organism evidence="5 6">
    <name type="scientific">Thalassovita taeanensis</name>
    <dbReference type="NCBI Taxonomy" id="657014"/>
    <lineage>
        <taxon>Bacteria</taxon>
        <taxon>Pseudomonadati</taxon>
        <taxon>Pseudomonadota</taxon>
        <taxon>Alphaproteobacteria</taxon>
        <taxon>Rhodobacterales</taxon>
        <taxon>Roseobacteraceae</taxon>
        <taxon>Thalassovita</taxon>
    </lineage>
</organism>
<feature type="binding site" evidence="3">
    <location>
        <begin position="214"/>
        <end position="221"/>
    </location>
    <ligand>
        <name>ATP</name>
        <dbReference type="ChEBI" id="CHEBI:30616"/>
    </ligand>
</feature>
<dbReference type="Proteomes" id="UP000198634">
    <property type="component" value="Unassembled WGS sequence"/>
</dbReference>
<dbReference type="InterPro" id="IPR036597">
    <property type="entry name" value="Fido-like_dom_sf"/>
</dbReference>
<evidence type="ECO:0000256" key="2">
    <source>
        <dbReference type="PIRSR" id="PIRSR640198-1"/>
    </source>
</evidence>
<keyword evidence="6" id="KW-1185">Reference proteome</keyword>